<dbReference type="EMBL" id="BAAAZR010000063">
    <property type="protein sequence ID" value="GAA3845421.1"/>
    <property type="molecule type" value="Genomic_DNA"/>
</dbReference>
<evidence type="ECO:0000256" key="2">
    <source>
        <dbReference type="SAM" id="SignalP"/>
    </source>
</evidence>
<evidence type="ECO:0000256" key="1">
    <source>
        <dbReference type="SAM" id="MobiDB-lite"/>
    </source>
</evidence>
<comment type="caution">
    <text evidence="3">The sequence shown here is derived from an EMBL/GenBank/DDBJ whole genome shotgun (WGS) entry which is preliminary data.</text>
</comment>
<proteinExistence type="predicted"/>
<feature type="region of interest" description="Disordered" evidence="1">
    <location>
        <begin position="90"/>
        <end position="112"/>
    </location>
</feature>
<reference evidence="4" key="1">
    <citation type="journal article" date="2019" name="Int. J. Syst. Evol. Microbiol.">
        <title>The Global Catalogue of Microorganisms (GCM) 10K type strain sequencing project: providing services to taxonomists for standard genome sequencing and annotation.</title>
        <authorList>
            <consortium name="The Broad Institute Genomics Platform"/>
            <consortium name="The Broad Institute Genome Sequencing Center for Infectious Disease"/>
            <person name="Wu L."/>
            <person name="Ma J."/>
        </authorList>
    </citation>
    <scope>NUCLEOTIDE SEQUENCE [LARGE SCALE GENOMIC DNA]</scope>
    <source>
        <strain evidence="4">JCM 16908</strain>
    </source>
</reference>
<evidence type="ECO:0000313" key="4">
    <source>
        <dbReference type="Proteomes" id="UP001500888"/>
    </source>
</evidence>
<evidence type="ECO:0008006" key="5">
    <source>
        <dbReference type="Google" id="ProtNLM"/>
    </source>
</evidence>
<feature type="chain" id="PRO_5046971080" description="Secreted protein" evidence="2">
    <location>
        <begin position="25"/>
        <end position="112"/>
    </location>
</feature>
<feature type="signal peptide" evidence="2">
    <location>
        <begin position="1"/>
        <end position="24"/>
    </location>
</feature>
<dbReference type="RefSeq" id="WP_344953187.1">
    <property type="nucleotide sequence ID" value="NZ_BAAAZR010000063.1"/>
</dbReference>
<dbReference type="Proteomes" id="UP001500888">
    <property type="component" value="Unassembled WGS sequence"/>
</dbReference>
<sequence length="112" mass="12065">MVSRRPLALLGPALLSLTLWPGGAAQASADPASTHTDTARAPAATPGDPVDYREGFTDGYQDGRRDCEVKSPISRRDIGLLEGDYEIGYTDGYDSGRTACRDRSDTRDEDES</sequence>
<keyword evidence="2" id="KW-0732">Signal</keyword>
<gene>
    <name evidence="3" type="ORF">GCM10022226_80810</name>
</gene>
<protein>
    <recommendedName>
        <fullName evidence="5">Secreted protein</fullName>
    </recommendedName>
</protein>
<keyword evidence="4" id="KW-1185">Reference proteome</keyword>
<name>A0ABP7JIU8_9ACTN</name>
<evidence type="ECO:0000313" key="3">
    <source>
        <dbReference type="EMBL" id="GAA3845421.1"/>
    </source>
</evidence>
<feature type="compositionally biased region" description="Basic and acidic residues" evidence="1">
    <location>
        <begin position="50"/>
        <end position="68"/>
    </location>
</feature>
<organism evidence="3 4">
    <name type="scientific">Sphaerisporangium flaviroseum</name>
    <dbReference type="NCBI Taxonomy" id="509199"/>
    <lineage>
        <taxon>Bacteria</taxon>
        <taxon>Bacillati</taxon>
        <taxon>Actinomycetota</taxon>
        <taxon>Actinomycetes</taxon>
        <taxon>Streptosporangiales</taxon>
        <taxon>Streptosporangiaceae</taxon>
        <taxon>Sphaerisporangium</taxon>
    </lineage>
</organism>
<feature type="region of interest" description="Disordered" evidence="1">
    <location>
        <begin position="24"/>
        <end position="68"/>
    </location>
</feature>
<accession>A0ABP7JIU8</accession>